<proteinExistence type="inferred from homology"/>
<comment type="similarity">
    <text evidence="3">Belongs to the bacterial sugar transferase family.</text>
</comment>
<evidence type="ECO:0000256" key="8">
    <source>
        <dbReference type="ARBA" id="ARBA00023136"/>
    </source>
</evidence>
<keyword evidence="8 9" id="KW-0472">Membrane</keyword>
<keyword evidence="4" id="KW-1003">Cell membrane</keyword>
<dbReference type="Proteomes" id="UP001515683">
    <property type="component" value="Unassembled WGS sequence"/>
</dbReference>
<keyword evidence="6 9" id="KW-0812">Transmembrane</keyword>
<protein>
    <submittedName>
        <fullName evidence="11">Undecaprenyl-phosphate galactose phosphotransferase WbaP</fullName>
    </submittedName>
</protein>
<accession>A0ABX0RIG4</accession>
<evidence type="ECO:0000256" key="2">
    <source>
        <dbReference type="ARBA" id="ARBA00004236"/>
    </source>
</evidence>
<keyword evidence="7 9" id="KW-1133">Transmembrane helix</keyword>
<feature type="transmembrane region" description="Helical" evidence="9">
    <location>
        <begin position="63"/>
        <end position="82"/>
    </location>
</feature>
<name>A0ABX0RIG4_9GAMM</name>
<evidence type="ECO:0000256" key="1">
    <source>
        <dbReference type="ARBA" id="ARBA00004141"/>
    </source>
</evidence>
<gene>
    <name evidence="11" type="primary">wbaP</name>
    <name evidence="11" type="ORF">F3J40_15625</name>
</gene>
<feature type="transmembrane region" description="Helical" evidence="9">
    <location>
        <begin position="295"/>
        <end position="314"/>
    </location>
</feature>
<reference evidence="11 12" key="1">
    <citation type="journal article" date="2019" name="bioRxiv">
        <title>Bacteria contribute to plant secondary compound degradation in a generalist herbivore system.</title>
        <authorList>
            <person name="Francoeur C.B."/>
            <person name="Khadempour L."/>
            <person name="Moreira-Soto R.D."/>
            <person name="Gotting K."/>
            <person name="Book A.J."/>
            <person name="Pinto-Tomas A.A."/>
            <person name="Keefover-Ring K."/>
            <person name="Currie C.R."/>
        </authorList>
    </citation>
    <scope>NUCLEOTIDE SEQUENCE [LARGE SCALE GENOMIC DNA]</scope>
    <source>
        <strain evidence="11">Acro-835</strain>
    </source>
</reference>
<comment type="caution">
    <text evidence="11">The sequence shown here is derived from an EMBL/GenBank/DDBJ whole genome shotgun (WGS) entry which is preliminary data.</text>
</comment>
<dbReference type="RefSeq" id="WP_167016025.1">
    <property type="nucleotide sequence ID" value="NZ_VWXF01000006.1"/>
</dbReference>
<dbReference type="EMBL" id="VWXF01000006">
    <property type="protein sequence ID" value="NIF23020.1"/>
    <property type="molecule type" value="Genomic_DNA"/>
</dbReference>
<dbReference type="NCBIfam" id="TIGR03022">
    <property type="entry name" value="WbaP_sugtrans"/>
    <property type="match status" value="1"/>
</dbReference>
<evidence type="ECO:0000256" key="3">
    <source>
        <dbReference type="ARBA" id="ARBA00006464"/>
    </source>
</evidence>
<evidence type="ECO:0000259" key="10">
    <source>
        <dbReference type="Pfam" id="PF02397"/>
    </source>
</evidence>
<dbReference type="PANTHER" id="PTHR30576:SF4">
    <property type="entry name" value="UNDECAPRENYL-PHOSPHATE GALACTOSE PHOSPHOTRANSFERASE"/>
    <property type="match status" value="1"/>
</dbReference>
<evidence type="ECO:0000313" key="11">
    <source>
        <dbReference type="EMBL" id="NIF23020.1"/>
    </source>
</evidence>
<sequence>MASSMVINTVSRSWRGLRKYLLVKVALGFSDLIALNLALFLSATTIKMFWGNIDSFIPPYQIGYRYSAQFILSVICTAWFWIRMRHYTYRKPFWFELKEVVKTLVVFSLLDLALIAFSKWNFSRTVWIFTWTYALLLLPLMRAGVKHLINKSGHWKKDTYIIGSGKNAREAWAALQSEEVLGYEVRAFISVDDTLIEESVGNIPVVCWKDINWNTIDRDNTQFVVALEFEQHAARDNCLKSLAKMKCRSVSVIPTLRGVPLYGTDMSFIFSHEVMILRVQNNLAKISSRFMKRTFDIVVASMLLVLLAPVFALLCYMVKRDGGTAIYGHERIGLNGKKFKCLKLRSMVTNSQEVLARLLAMNPEARAEWDRDFKLKNDPRITAIGGFLRKTSLDELPQLWNVICGEMSLVGPRPVVEAELERYAGDVDYYLMAKPGMTGLWQVSGRNDIDYDTRVYFDSWYVKNWALWTDIAILFKTIGVVTRRNGAY</sequence>
<keyword evidence="5" id="KW-0808">Transferase</keyword>
<evidence type="ECO:0000256" key="6">
    <source>
        <dbReference type="ARBA" id="ARBA00022692"/>
    </source>
</evidence>
<dbReference type="InterPro" id="IPR017475">
    <property type="entry name" value="EPS_sugar_tfrase"/>
</dbReference>
<dbReference type="PANTHER" id="PTHR30576">
    <property type="entry name" value="COLANIC BIOSYNTHESIS UDP-GLUCOSE LIPID CARRIER TRANSFERASE"/>
    <property type="match status" value="1"/>
</dbReference>
<dbReference type="Pfam" id="PF02397">
    <property type="entry name" value="Bac_transf"/>
    <property type="match status" value="1"/>
</dbReference>
<feature type="domain" description="Bacterial sugar transferase" evidence="10">
    <location>
        <begin position="292"/>
        <end position="482"/>
    </location>
</feature>
<evidence type="ECO:0000256" key="9">
    <source>
        <dbReference type="SAM" id="Phobius"/>
    </source>
</evidence>
<dbReference type="Gene3D" id="3.40.50.720">
    <property type="entry name" value="NAD(P)-binding Rossmann-like Domain"/>
    <property type="match status" value="1"/>
</dbReference>
<feature type="transmembrane region" description="Helical" evidence="9">
    <location>
        <begin position="21"/>
        <end position="43"/>
    </location>
</feature>
<comment type="subcellular location">
    <subcellularLocation>
        <location evidence="2">Cell membrane</location>
    </subcellularLocation>
    <subcellularLocation>
        <location evidence="1">Membrane</location>
        <topology evidence="1">Multi-pass membrane protein</topology>
    </subcellularLocation>
</comment>
<evidence type="ECO:0000313" key="12">
    <source>
        <dbReference type="Proteomes" id="UP001515683"/>
    </source>
</evidence>
<organism evidence="11 12">
    <name type="scientific">Candidatus Pantoea multigeneris</name>
    <dbReference type="NCBI Taxonomy" id="2608357"/>
    <lineage>
        <taxon>Bacteria</taxon>
        <taxon>Pseudomonadati</taxon>
        <taxon>Pseudomonadota</taxon>
        <taxon>Gammaproteobacteria</taxon>
        <taxon>Enterobacterales</taxon>
        <taxon>Erwiniaceae</taxon>
        <taxon>Pantoea</taxon>
    </lineage>
</organism>
<feature type="transmembrane region" description="Helical" evidence="9">
    <location>
        <begin position="103"/>
        <end position="120"/>
    </location>
</feature>
<dbReference type="NCBIfam" id="TIGR03025">
    <property type="entry name" value="EPS_sugtrans"/>
    <property type="match status" value="1"/>
</dbReference>
<evidence type="ECO:0000256" key="5">
    <source>
        <dbReference type="ARBA" id="ARBA00022679"/>
    </source>
</evidence>
<evidence type="ECO:0000256" key="4">
    <source>
        <dbReference type="ARBA" id="ARBA00022475"/>
    </source>
</evidence>
<feature type="transmembrane region" description="Helical" evidence="9">
    <location>
        <begin position="126"/>
        <end position="145"/>
    </location>
</feature>
<dbReference type="InterPro" id="IPR003362">
    <property type="entry name" value="Bact_transf"/>
</dbReference>
<dbReference type="InterPro" id="IPR017472">
    <property type="entry name" value="Undecaprenyl-P_galact_Ptfrase"/>
</dbReference>
<evidence type="ECO:0000256" key="7">
    <source>
        <dbReference type="ARBA" id="ARBA00022989"/>
    </source>
</evidence>
<keyword evidence="12" id="KW-1185">Reference proteome</keyword>